<keyword evidence="5" id="KW-1185">Reference proteome</keyword>
<dbReference type="InterPro" id="IPR045179">
    <property type="entry name" value="YgfZ/GcvT"/>
</dbReference>
<dbReference type="Gene3D" id="3.30.1360.120">
    <property type="entry name" value="Probable tRNA modification gtpase trme, domain 1"/>
    <property type="match status" value="1"/>
</dbReference>
<comment type="caution">
    <text evidence="4">The sequence shown here is derived from an EMBL/GenBank/DDBJ whole genome shotgun (WGS) entry which is preliminary data.</text>
</comment>
<dbReference type="AlphaFoldDB" id="A0AA94HLH6"/>
<dbReference type="Proteomes" id="UP000198506">
    <property type="component" value="Unassembled WGS sequence"/>
</dbReference>
<dbReference type="InterPro" id="IPR013977">
    <property type="entry name" value="GcvT_C"/>
</dbReference>
<proteinExistence type="predicted"/>
<gene>
    <name evidence="4" type="ORF">SAMN04487783_0543</name>
</gene>
<protein>
    <recommendedName>
        <fullName evidence="3">Aminomethyltransferase C-terminal domain-containing protein</fullName>
    </recommendedName>
</protein>
<sequence length="365" mass="38462">MSAAMSAPETARRIAAALPDAVLDEATGLPLHVGNPIAEQRRLRAGSLVLLPRDVLRLSGPDTLPWLDSITSQAIEQLAPGASTESLVLSPEGRIEHVMRLHQTTDALWIVVDAGTGDALETWLTRMRFYKQVEIERPEVVVVGTAGEPSAELAGAPAWVDGWPEVAPGGVRYGEPTGEPWRWSELILTPAEAEGIASDRFVGSMAAAALRIAAGRPSLAEVDERTIPHELDWLTTAVHLAKGCYRGQETVAKVHNLGAPPRRVVLLHLDGSENAPVAHGDEVLAGEKPAGAVTSAAIHDELGPIALAVVKRSTPADEDLVVRTADGTAVAAGQQVLVPPTAGHANRPPRLPRVGAVKRPAVPPA</sequence>
<dbReference type="PANTHER" id="PTHR22602">
    <property type="entry name" value="TRANSFERASE CAF17, MITOCHONDRIAL-RELATED"/>
    <property type="match status" value="1"/>
</dbReference>
<feature type="domain" description="Aminomethyltransferase C-terminal" evidence="3">
    <location>
        <begin position="262"/>
        <end position="332"/>
    </location>
</feature>
<reference evidence="4 5" key="1">
    <citation type="submission" date="2016-10" db="EMBL/GenBank/DDBJ databases">
        <authorList>
            <person name="Varghese N."/>
            <person name="Submissions S."/>
        </authorList>
    </citation>
    <scope>NUCLEOTIDE SEQUENCE [LARGE SCALE GENOMIC DNA]</scope>
    <source>
        <strain evidence="4 5">IAM 15147</strain>
    </source>
</reference>
<evidence type="ECO:0000256" key="1">
    <source>
        <dbReference type="ARBA" id="ARBA00022946"/>
    </source>
</evidence>
<evidence type="ECO:0000256" key="2">
    <source>
        <dbReference type="SAM" id="MobiDB-lite"/>
    </source>
</evidence>
<dbReference type="InterPro" id="IPR017703">
    <property type="entry name" value="YgfZ/GCV_T_CS"/>
</dbReference>
<dbReference type="SUPFAM" id="SSF101790">
    <property type="entry name" value="Aminomethyltransferase beta-barrel domain"/>
    <property type="match status" value="1"/>
</dbReference>
<feature type="region of interest" description="Disordered" evidence="2">
    <location>
        <begin position="339"/>
        <end position="365"/>
    </location>
</feature>
<keyword evidence="1" id="KW-0809">Transit peptide</keyword>
<dbReference type="Pfam" id="PF08669">
    <property type="entry name" value="GCV_T_C"/>
    <property type="match status" value="1"/>
</dbReference>
<dbReference type="NCBIfam" id="TIGR03317">
    <property type="entry name" value="ygfZ_signature"/>
    <property type="match status" value="1"/>
</dbReference>
<accession>A0AA94HLH6</accession>
<dbReference type="InterPro" id="IPR029043">
    <property type="entry name" value="GcvT/YgfZ_C"/>
</dbReference>
<evidence type="ECO:0000259" key="3">
    <source>
        <dbReference type="Pfam" id="PF08669"/>
    </source>
</evidence>
<evidence type="ECO:0000313" key="5">
    <source>
        <dbReference type="Proteomes" id="UP000198506"/>
    </source>
</evidence>
<name>A0AA94HLH6_9MICO</name>
<dbReference type="InterPro" id="IPR027266">
    <property type="entry name" value="TrmE/GcvT-like"/>
</dbReference>
<dbReference type="PANTHER" id="PTHR22602:SF0">
    <property type="entry name" value="TRANSFERASE CAF17, MITOCHONDRIAL-RELATED"/>
    <property type="match status" value="1"/>
</dbReference>
<evidence type="ECO:0000313" key="4">
    <source>
        <dbReference type="EMBL" id="SFS01373.1"/>
    </source>
</evidence>
<dbReference type="GO" id="GO:0016226">
    <property type="term" value="P:iron-sulfur cluster assembly"/>
    <property type="evidence" value="ECO:0007669"/>
    <property type="project" value="TreeGrafter"/>
</dbReference>
<organism evidence="4 5">
    <name type="scientific">Agrococcus baldri</name>
    <dbReference type="NCBI Taxonomy" id="153730"/>
    <lineage>
        <taxon>Bacteria</taxon>
        <taxon>Bacillati</taxon>
        <taxon>Actinomycetota</taxon>
        <taxon>Actinomycetes</taxon>
        <taxon>Micrococcales</taxon>
        <taxon>Microbacteriaceae</taxon>
        <taxon>Agrococcus</taxon>
    </lineage>
</organism>
<dbReference type="SUPFAM" id="SSF103025">
    <property type="entry name" value="Folate-binding domain"/>
    <property type="match status" value="1"/>
</dbReference>
<dbReference type="EMBL" id="FOZN01000001">
    <property type="protein sequence ID" value="SFS01373.1"/>
    <property type="molecule type" value="Genomic_DNA"/>
</dbReference>